<protein>
    <submittedName>
        <fullName evidence="5">Helix-turn-helix transcriptional regulator</fullName>
    </submittedName>
</protein>
<dbReference type="NCBIfam" id="NF033788">
    <property type="entry name" value="HTH_metalloreg"/>
    <property type="match status" value="1"/>
</dbReference>
<dbReference type="EMBL" id="CP072168">
    <property type="protein sequence ID" value="QYA08693.1"/>
    <property type="molecule type" value="Genomic_DNA"/>
</dbReference>
<dbReference type="InterPro" id="IPR011991">
    <property type="entry name" value="ArsR-like_HTH"/>
</dbReference>
<dbReference type="Pfam" id="PF01022">
    <property type="entry name" value="HTH_5"/>
    <property type="match status" value="1"/>
</dbReference>
<dbReference type="InterPro" id="IPR001845">
    <property type="entry name" value="HTH_ArsR_DNA-bd_dom"/>
</dbReference>
<evidence type="ECO:0000313" key="6">
    <source>
        <dbReference type="Proteomes" id="UP000826513"/>
    </source>
</evidence>
<dbReference type="SMART" id="SM00418">
    <property type="entry name" value="HTH_ARSR"/>
    <property type="match status" value="1"/>
</dbReference>
<sequence>MQSFVTKARFLSLLSNEARLKILTIVSKREASVGDLSQKLRKSQSSVSQHLSRLREDGVVDTRREAQTIYYYCSDSRVTSILRVLEVIFEAEGDRHENALQQPERQEFK</sequence>
<accession>A0ABX8T924</accession>
<keyword evidence="3" id="KW-0804">Transcription</keyword>
<feature type="domain" description="HTH arsR-type" evidence="4">
    <location>
        <begin position="1"/>
        <end position="93"/>
    </location>
</feature>
<keyword evidence="1" id="KW-0805">Transcription regulation</keyword>
<dbReference type="CDD" id="cd00090">
    <property type="entry name" value="HTH_ARSR"/>
    <property type="match status" value="1"/>
</dbReference>
<keyword evidence="6" id="KW-1185">Reference proteome</keyword>
<proteinExistence type="predicted"/>
<gene>
    <name evidence="5" type="ORF">J5285_14765</name>
</gene>
<evidence type="ECO:0000313" key="5">
    <source>
        <dbReference type="EMBL" id="QYA08693.1"/>
    </source>
</evidence>
<keyword evidence="2" id="KW-0238">DNA-binding</keyword>
<dbReference type="InterPro" id="IPR051011">
    <property type="entry name" value="Metal_resp_trans_reg"/>
</dbReference>
<dbReference type="PANTHER" id="PTHR43132">
    <property type="entry name" value="ARSENICAL RESISTANCE OPERON REPRESSOR ARSR-RELATED"/>
    <property type="match status" value="1"/>
</dbReference>
<organism evidence="5 6">
    <name type="scientific">Agrobacterium larrymoorei</name>
    <dbReference type="NCBI Taxonomy" id="160699"/>
    <lineage>
        <taxon>Bacteria</taxon>
        <taxon>Pseudomonadati</taxon>
        <taxon>Pseudomonadota</taxon>
        <taxon>Alphaproteobacteria</taxon>
        <taxon>Hyphomicrobiales</taxon>
        <taxon>Rhizobiaceae</taxon>
        <taxon>Rhizobium/Agrobacterium group</taxon>
        <taxon>Agrobacterium</taxon>
    </lineage>
</organism>
<reference evidence="5 6" key="1">
    <citation type="submission" date="2021-03" db="EMBL/GenBank/DDBJ databases">
        <title>Rapid diversification of plasmids in a genus of pathogenic and nitrogen fixing bacteria.</title>
        <authorList>
            <person name="Weisberg A.J."/>
            <person name="Miller M."/>
            <person name="Ream W."/>
            <person name="Grunwald N.J."/>
            <person name="Chang J.H."/>
        </authorList>
    </citation>
    <scope>NUCLEOTIDE SEQUENCE [LARGE SCALE GENOMIC DNA]</scope>
    <source>
        <strain evidence="5 6">AF3.44</strain>
    </source>
</reference>
<evidence type="ECO:0000256" key="1">
    <source>
        <dbReference type="ARBA" id="ARBA00023015"/>
    </source>
</evidence>
<evidence type="ECO:0000256" key="3">
    <source>
        <dbReference type="ARBA" id="ARBA00023163"/>
    </source>
</evidence>
<dbReference type="PANTHER" id="PTHR43132:SF2">
    <property type="entry name" value="ARSENICAL RESISTANCE OPERON REPRESSOR ARSR-RELATED"/>
    <property type="match status" value="1"/>
</dbReference>
<dbReference type="PROSITE" id="PS50987">
    <property type="entry name" value="HTH_ARSR_2"/>
    <property type="match status" value="1"/>
</dbReference>
<evidence type="ECO:0000256" key="2">
    <source>
        <dbReference type="ARBA" id="ARBA00023125"/>
    </source>
</evidence>
<name>A0ABX8T924_9HYPH</name>
<dbReference type="RefSeq" id="WP_219276041.1">
    <property type="nucleotide sequence ID" value="NZ_CP072168.1"/>
</dbReference>
<evidence type="ECO:0000259" key="4">
    <source>
        <dbReference type="PROSITE" id="PS50987"/>
    </source>
</evidence>
<dbReference type="Proteomes" id="UP000826513">
    <property type="component" value="Chromosome 2"/>
</dbReference>